<evidence type="ECO:0000256" key="8">
    <source>
        <dbReference type="SAM" id="SignalP"/>
    </source>
</evidence>
<feature type="domain" description="Peptidase C1A papain C-terminal" evidence="9">
    <location>
        <begin position="118"/>
        <end position="334"/>
    </location>
</feature>
<dbReference type="SUPFAM" id="SSF54001">
    <property type="entry name" value="Cysteine proteinases"/>
    <property type="match status" value="1"/>
</dbReference>
<dbReference type="Proteomes" id="UP000095287">
    <property type="component" value="Unplaced"/>
</dbReference>
<dbReference type="InterPro" id="IPR000668">
    <property type="entry name" value="Peptidase_C1A_C"/>
</dbReference>
<dbReference type="PROSITE" id="PS00639">
    <property type="entry name" value="THIOL_PROTEASE_HIS"/>
    <property type="match status" value="1"/>
</dbReference>
<dbReference type="GO" id="GO:0008234">
    <property type="term" value="F:cysteine-type peptidase activity"/>
    <property type="evidence" value="ECO:0007669"/>
    <property type="project" value="UniProtKB-KW"/>
</dbReference>
<keyword evidence="7" id="KW-0472">Membrane</keyword>
<feature type="chain" id="PRO_5018635750" description="Cathepsin L-like" evidence="8">
    <location>
        <begin position="18"/>
        <end position="411"/>
    </location>
</feature>
<evidence type="ECO:0000313" key="10">
    <source>
        <dbReference type="Proteomes" id="UP000095287"/>
    </source>
</evidence>
<dbReference type="PROSITE" id="PS00139">
    <property type="entry name" value="THIOL_PROTEASE_CYS"/>
    <property type="match status" value="1"/>
</dbReference>
<dbReference type="InterPro" id="IPR025660">
    <property type="entry name" value="Pept_his_AS"/>
</dbReference>
<evidence type="ECO:0000256" key="1">
    <source>
        <dbReference type="ARBA" id="ARBA00008455"/>
    </source>
</evidence>
<keyword evidence="7" id="KW-1133">Transmembrane helix</keyword>
<keyword evidence="8" id="KW-0732">Signal</keyword>
<reference evidence="11" key="1">
    <citation type="submission" date="2016-11" db="UniProtKB">
        <authorList>
            <consortium name="WormBaseParasite"/>
        </authorList>
    </citation>
    <scope>IDENTIFICATION</scope>
</reference>
<name>A0A1I7YP27_9BILA</name>
<feature type="transmembrane region" description="Helical" evidence="7">
    <location>
        <begin position="362"/>
        <end position="382"/>
    </location>
</feature>
<organism evidence="10 11">
    <name type="scientific">Steinernema glaseri</name>
    <dbReference type="NCBI Taxonomy" id="37863"/>
    <lineage>
        <taxon>Eukaryota</taxon>
        <taxon>Metazoa</taxon>
        <taxon>Ecdysozoa</taxon>
        <taxon>Nematoda</taxon>
        <taxon>Chromadorea</taxon>
        <taxon>Rhabditida</taxon>
        <taxon>Tylenchina</taxon>
        <taxon>Panagrolaimomorpha</taxon>
        <taxon>Strongyloidoidea</taxon>
        <taxon>Steinernematidae</taxon>
        <taxon>Steinernema</taxon>
    </lineage>
</organism>
<dbReference type="Pfam" id="PF00112">
    <property type="entry name" value="Peptidase_C1"/>
    <property type="match status" value="1"/>
</dbReference>
<keyword evidence="5" id="KW-1015">Disulfide bond</keyword>
<keyword evidence="2" id="KW-0645">Protease</keyword>
<dbReference type="InterPro" id="IPR013128">
    <property type="entry name" value="Peptidase_C1A"/>
</dbReference>
<dbReference type="Gene3D" id="3.90.70.10">
    <property type="entry name" value="Cysteine proteinases"/>
    <property type="match status" value="1"/>
</dbReference>
<sequence length="411" mass="45311">MRSIVLLLLIAVAFVTSGIIKDDEFGKPTVKDNKNWEAIYKSQHATPKDLQRTKRLAQQKLLVESHNKKYFQGEKSFYLALNHIAHWSPQEYAALNGFIPHLKSSKGASFVAPSNTTVHDSIDWRNHGYVTEVKDQGYCGSCYAFSATGALEGQNKKVTGKLVSLSEQNLLDCSSDYGNDGCNGGAINNVYKYVKENGGIATEESYPYEAEKGECMFNKSMVGATDQGFVDLPHGDEEALKVAVATVGPISVAIDASHWSFQAYGGGVYYEEECRTLVLDHAVLVVGYGTDEKHGDFWIVKNSWGEDWGEEGYIRMARNRNNNCGIASRASFPIVTPKEKPTPPPPAKENTDALFSITTVDLLIGIFAAICVIVALALWIVMKRASYPAPMKIHIPSIHQDTDLLFENITV</sequence>
<dbReference type="InterPro" id="IPR025661">
    <property type="entry name" value="Pept_asp_AS"/>
</dbReference>
<dbReference type="PRINTS" id="PR00705">
    <property type="entry name" value="PAPAIN"/>
</dbReference>
<dbReference type="CDD" id="cd02248">
    <property type="entry name" value="Peptidase_C1A"/>
    <property type="match status" value="1"/>
</dbReference>
<dbReference type="SMART" id="SM00645">
    <property type="entry name" value="Pept_C1"/>
    <property type="match status" value="1"/>
</dbReference>
<dbReference type="WBParaSite" id="L893_g18280.t1">
    <property type="protein sequence ID" value="L893_g18280.t1"/>
    <property type="gene ID" value="L893_g18280"/>
</dbReference>
<dbReference type="FunFam" id="3.90.70.10:FF:000006">
    <property type="entry name" value="Cathepsin S"/>
    <property type="match status" value="1"/>
</dbReference>
<evidence type="ECO:0000256" key="5">
    <source>
        <dbReference type="ARBA" id="ARBA00023157"/>
    </source>
</evidence>
<evidence type="ECO:0000313" key="11">
    <source>
        <dbReference type="WBParaSite" id="L893_g18280.t1"/>
    </source>
</evidence>
<evidence type="ECO:0000256" key="2">
    <source>
        <dbReference type="ARBA" id="ARBA00022670"/>
    </source>
</evidence>
<accession>A0A1I7YP27</accession>
<evidence type="ECO:0000259" key="9">
    <source>
        <dbReference type="SMART" id="SM00645"/>
    </source>
</evidence>
<dbReference type="InterPro" id="IPR039417">
    <property type="entry name" value="Peptidase_C1A_papain-like"/>
</dbReference>
<dbReference type="AlphaFoldDB" id="A0A1I7YP27"/>
<dbReference type="InterPro" id="IPR038765">
    <property type="entry name" value="Papain-like_cys_pep_sf"/>
</dbReference>
<dbReference type="PANTHER" id="PTHR12411">
    <property type="entry name" value="CYSTEINE PROTEASE FAMILY C1-RELATED"/>
    <property type="match status" value="1"/>
</dbReference>
<keyword evidence="10" id="KW-1185">Reference proteome</keyword>
<dbReference type="GO" id="GO:0006508">
    <property type="term" value="P:proteolysis"/>
    <property type="evidence" value="ECO:0007669"/>
    <property type="project" value="UniProtKB-KW"/>
</dbReference>
<evidence type="ECO:0000256" key="6">
    <source>
        <dbReference type="ARBA" id="ARBA00069138"/>
    </source>
</evidence>
<proteinExistence type="inferred from homology"/>
<protein>
    <recommendedName>
        <fullName evidence="6">Cathepsin L-like</fullName>
    </recommendedName>
</protein>
<feature type="signal peptide" evidence="8">
    <location>
        <begin position="1"/>
        <end position="17"/>
    </location>
</feature>
<dbReference type="InterPro" id="IPR000169">
    <property type="entry name" value="Pept_cys_AS"/>
</dbReference>
<comment type="similarity">
    <text evidence="1">Belongs to the peptidase C1 family.</text>
</comment>
<keyword evidence="7" id="KW-0812">Transmembrane</keyword>
<keyword evidence="4" id="KW-0788">Thiol protease</keyword>
<evidence type="ECO:0000256" key="3">
    <source>
        <dbReference type="ARBA" id="ARBA00022801"/>
    </source>
</evidence>
<evidence type="ECO:0000256" key="7">
    <source>
        <dbReference type="SAM" id="Phobius"/>
    </source>
</evidence>
<dbReference type="PROSITE" id="PS00640">
    <property type="entry name" value="THIOL_PROTEASE_ASN"/>
    <property type="match status" value="1"/>
</dbReference>
<keyword evidence="3" id="KW-0378">Hydrolase</keyword>
<evidence type="ECO:0000256" key="4">
    <source>
        <dbReference type="ARBA" id="ARBA00022807"/>
    </source>
</evidence>